<dbReference type="GO" id="GO:0051537">
    <property type="term" value="F:2 iron, 2 sulfur cluster binding"/>
    <property type="evidence" value="ECO:0007669"/>
    <property type="project" value="UniProtKB-KW"/>
</dbReference>
<dbReference type="PANTHER" id="PTHR43756:SF5">
    <property type="entry name" value="CHOLINE MONOOXYGENASE, CHLOROPLASTIC"/>
    <property type="match status" value="1"/>
</dbReference>
<gene>
    <name evidence="8" type="ORF">KCG34_23080</name>
</gene>
<sequence>MADLAKIKALLDARRPGHSLPQGLYNDPDAFDFDLEAIYGRSWLQVGFECELPRPGSHFATTLGRWPIIVLRDRAGELRAYHNSCRHRGSQICPDGHGSSQRLVCPYHKWTYELTGELAHASRMGDGFDPTAHSLKPIHLANVGGVLLVCLGDDPPDVEGFRREFTPLLAPHNLADAKLAHQSTLHEKGNWKLVMENARECYHCATGHPELALTFPVSASGHFDYGEDDALERFNARMTALGLPVGPVEGDWWQAMRFALNEGNVSMTTDGKPTVARPMCALGGGDIGSLRWSIEPHSFTHACGDYLFMFSALPISPNETVVHSKWLVHKEAVEGVDYDLERLTHLWTATNLQDRDLVEMNQRGVNSPGYTPGPYSTEAEALALRFVDWYVDTAKAYCERA</sequence>
<dbReference type="PRINTS" id="PR00090">
    <property type="entry name" value="RNGDIOXGNASE"/>
</dbReference>
<dbReference type="CDD" id="cd03469">
    <property type="entry name" value="Rieske_RO_Alpha_N"/>
    <property type="match status" value="1"/>
</dbReference>
<evidence type="ECO:0000256" key="3">
    <source>
        <dbReference type="ARBA" id="ARBA00022723"/>
    </source>
</evidence>
<keyword evidence="4" id="KW-0560">Oxidoreductase</keyword>
<dbReference type="InterPro" id="IPR017941">
    <property type="entry name" value="Rieske_2Fe-2S"/>
</dbReference>
<dbReference type="PANTHER" id="PTHR43756">
    <property type="entry name" value="CHOLINE MONOOXYGENASE, CHLOROPLASTIC"/>
    <property type="match status" value="1"/>
</dbReference>
<name>A0A975FYR9_9CAUL</name>
<dbReference type="SUPFAM" id="SSF50022">
    <property type="entry name" value="ISP domain"/>
    <property type="match status" value="1"/>
</dbReference>
<dbReference type="InterPro" id="IPR001663">
    <property type="entry name" value="Rng_hydr_dOase-A"/>
</dbReference>
<dbReference type="GO" id="GO:0051213">
    <property type="term" value="F:dioxygenase activity"/>
    <property type="evidence" value="ECO:0007669"/>
    <property type="project" value="UniProtKB-KW"/>
</dbReference>
<evidence type="ECO:0000313" key="8">
    <source>
        <dbReference type="EMBL" id="QUD87890.1"/>
    </source>
</evidence>
<dbReference type="Proteomes" id="UP000676409">
    <property type="component" value="Chromosome"/>
</dbReference>
<dbReference type="GO" id="GO:0005506">
    <property type="term" value="F:iron ion binding"/>
    <property type="evidence" value="ECO:0007669"/>
    <property type="project" value="InterPro"/>
</dbReference>
<keyword evidence="9" id="KW-1185">Reference proteome</keyword>
<evidence type="ECO:0000313" key="9">
    <source>
        <dbReference type="Proteomes" id="UP000676409"/>
    </source>
</evidence>
<evidence type="ECO:0000256" key="6">
    <source>
        <dbReference type="ARBA" id="ARBA00023014"/>
    </source>
</evidence>
<evidence type="ECO:0000259" key="7">
    <source>
        <dbReference type="PROSITE" id="PS51296"/>
    </source>
</evidence>
<dbReference type="RefSeq" id="WP_211937941.1">
    <property type="nucleotide sequence ID" value="NZ_CP073078.1"/>
</dbReference>
<dbReference type="InterPro" id="IPR036922">
    <property type="entry name" value="Rieske_2Fe-2S_sf"/>
</dbReference>
<dbReference type="EMBL" id="CP073078">
    <property type="protein sequence ID" value="QUD87890.1"/>
    <property type="molecule type" value="Genomic_DNA"/>
</dbReference>
<evidence type="ECO:0000256" key="2">
    <source>
        <dbReference type="ARBA" id="ARBA00022714"/>
    </source>
</evidence>
<dbReference type="AlphaFoldDB" id="A0A975FYR9"/>
<organism evidence="8 9">
    <name type="scientific">Phenylobacterium montanum</name>
    <dbReference type="NCBI Taxonomy" id="2823693"/>
    <lineage>
        <taxon>Bacteria</taxon>
        <taxon>Pseudomonadati</taxon>
        <taxon>Pseudomonadota</taxon>
        <taxon>Alphaproteobacteria</taxon>
        <taxon>Caulobacterales</taxon>
        <taxon>Caulobacteraceae</taxon>
        <taxon>Phenylobacterium</taxon>
    </lineage>
</organism>
<dbReference type="CDD" id="cd08884">
    <property type="entry name" value="RHO_alpha_C_GbcA-like"/>
    <property type="match status" value="1"/>
</dbReference>
<dbReference type="InterPro" id="IPR015879">
    <property type="entry name" value="Ring_hydroxy_dOase_asu_C_dom"/>
</dbReference>
<keyword evidence="6" id="KW-0411">Iron-sulfur</keyword>
<dbReference type="Pfam" id="PF00355">
    <property type="entry name" value="Rieske"/>
    <property type="match status" value="1"/>
</dbReference>
<dbReference type="SUPFAM" id="SSF55961">
    <property type="entry name" value="Bet v1-like"/>
    <property type="match status" value="1"/>
</dbReference>
<keyword evidence="8" id="KW-0223">Dioxygenase</keyword>
<keyword evidence="2" id="KW-0001">2Fe-2S</keyword>
<dbReference type="KEGG" id="caul:KCG34_23080"/>
<comment type="cofactor">
    <cofactor evidence="1">
        <name>Fe cation</name>
        <dbReference type="ChEBI" id="CHEBI:24875"/>
    </cofactor>
</comment>
<dbReference type="Pfam" id="PF00848">
    <property type="entry name" value="Ring_hydroxyl_A"/>
    <property type="match status" value="1"/>
</dbReference>
<proteinExistence type="predicted"/>
<protein>
    <submittedName>
        <fullName evidence="8">Aromatic ring-hydroxylating dioxygenase subunit alpha</fullName>
    </submittedName>
</protein>
<accession>A0A975FYR9</accession>
<dbReference type="PROSITE" id="PS51296">
    <property type="entry name" value="RIESKE"/>
    <property type="match status" value="1"/>
</dbReference>
<evidence type="ECO:0000256" key="4">
    <source>
        <dbReference type="ARBA" id="ARBA00023002"/>
    </source>
</evidence>
<dbReference type="Gene3D" id="3.90.380.10">
    <property type="entry name" value="Naphthalene 1,2-dioxygenase Alpha Subunit, Chain A, domain 1"/>
    <property type="match status" value="1"/>
</dbReference>
<keyword evidence="3" id="KW-0479">Metal-binding</keyword>
<keyword evidence="5" id="KW-0408">Iron</keyword>
<evidence type="ECO:0000256" key="1">
    <source>
        <dbReference type="ARBA" id="ARBA00001962"/>
    </source>
</evidence>
<dbReference type="Gene3D" id="2.102.10.10">
    <property type="entry name" value="Rieske [2Fe-2S] iron-sulphur domain"/>
    <property type="match status" value="1"/>
</dbReference>
<reference evidence="8" key="1">
    <citation type="submission" date="2021-04" db="EMBL/GenBank/DDBJ databases">
        <title>The complete genome sequence of Caulobacter sp. S6.</title>
        <authorList>
            <person name="Tang Y."/>
            <person name="Ouyang W."/>
            <person name="Liu Q."/>
            <person name="Huang B."/>
            <person name="Guo Z."/>
            <person name="Lei P."/>
        </authorList>
    </citation>
    <scope>NUCLEOTIDE SEQUENCE</scope>
    <source>
        <strain evidence="8">S6</strain>
    </source>
</reference>
<evidence type="ECO:0000256" key="5">
    <source>
        <dbReference type="ARBA" id="ARBA00023004"/>
    </source>
</evidence>
<feature type="domain" description="Rieske" evidence="7">
    <location>
        <begin position="43"/>
        <end position="149"/>
    </location>
</feature>